<comment type="caution">
    <text evidence="2">The sequence shown here is derived from an EMBL/GenBank/DDBJ whole genome shotgun (WGS) entry which is preliminary data.</text>
</comment>
<dbReference type="EMBL" id="MUJZ01065917">
    <property type="protein sequence ID" value="OTF70407.1"/>
    <property type="molecule type" value="Genomic_DNA"/>
</dbReference>
<accession>A0A1Y3AQY8</accession>
<evidence type="ECO:0000313" key="3">
    <source>
        <dbReference type="Proteomes" id="UP000194236"/>
    </source>
</evidence>
<reference evidence="2 3" key="1">
    <citation type="submission" date="2017-03" db="EMBL/GenBank/DDBJ databases">
        <title>Genome Survey of Euroglyphus maynei.</title>
        <authorList>
            <person name="Arlian L.G."/>
            <person name="Morgan M.S."/>
            <person name="Rider S.D."/>
        </authorList>
    </citation>
    <scope>NUCLEOTIDE SEQUENCE [LARGE SCALE GENOMIC DNA]</scope>
    <source>
        <strain evidence="2">Arlian Lab</strain>
        <tissue evidence="2">Whole body</tissue>
    </source>
</reference>
<organism evidence="2 3">
    <name type="scientific">Euroglyphus maynei</name>
    <name type="common">Mayne's house dust mite</name>
    <dbReference type="NCBI Taxonomy" id="6958"/>
    <lineage>
        <taxon>Eukaryota</taxon>
        <taxon>Metazoa</taxon>
        <taxon>Ecdysozoa</taxon>
        <taxon>Arthropoda</taxon>
        <taxon>Chelicerata</taxon>
        <taxon>Arachnida</taxon>
        <taxon>Acari</taxon>
        <taxon>Acariformes</taxon>
        <taxon>Sarcoptiformes</taxon>
        <taxon>Astigmata</taxon>
        <taxon>Psoroptidia</taxon>
        <taxon>Analgoidea</taxon>
        <taxon>Pyroglyphidae</taxon>
        <taxon>Pyroglyphinae</taxon>
        <taxon>Euroglyphus</taxon>
    </lineage>
</organism>
<evidence type="ECO:0000313" key="2">
    <source>
        <dbReference type="EMBL" id="OTF70407.1"/>
    </source>
</evidence>
<protein>
    <submittedName>
        <fullName evidence="2">Uncharacterized protein</fullName>
    </submittedName>
</protein>
<name>A0A1Y3AQY8_EURMA</name>
<dbReference type="AlphaFoldDB" id="A0A1Y3AQY8"/>
<dbReference type="Proteomes" id="UP000194236">
    <property type="component" value="Unassembled WGS sequence"/>
</dbReference>
<feature type="region of interest" description="Disordered" evidence="1">
    <location>
        <begin position="1"/>
        <end position="29"/>
    </location>
</feature>
<sequence length="29" mass="3354">MGSRLSKKNNQRYTLLDRDTSSSCSTTFR</sequence>
<evidence type="ECO:0000256" key="1">
    <source>
        <dbReference type="SAM" id="MobiDB-lite"/>
    </source>
</evidence>
<proteinExistence type="predicted"/>
<feature type="compositionally biased region" description="Basic residues" evidence="1">
    <location>
        <begin position="1"/>
        <end position="10"/>
    </location>
</feature>
<keyword evidence="3" id="KW-1185">Reference proteome</keyword>
<gene>
    <name evidence="2" type="ORF">BLA29_013608</name>
</gene>